<keyword evidence="2" id="KW-0812">Transmembrane</keyword>
<keyword evidence="2" id="KW-1133">Transmembrane helix</keyword>
<feature type="transmembrane region" description="Helical" evidence="2">
    <location>
        <begin position="44"/>
        <end position="65"/>
    </location>
</feature>
<protein>
    <submittedName>
        <fullName evidence="3">Uncharacterized protein</fullName>
    </submittedName>
</protein>
<reference evidence="3 4" key="1">
    <citation type="submission" date="2020-04" db="EMBL/GenBank/DDBJ databases">
        <title>Ralstonia insidiosa genome sequencing and assembly.</title>
        <authorList>
            <person name="Martins R.C.R."/>
            <person name="Perdigao-Neto L.V."/>
            <person name="Levin A.S.S."/>
            <person name="Costa S.F."/>
        </authorList>
    </citation>
    <scope>NUCLEOTIDE SEQUENCE [LARGE SCALE GENOMIC DNA]</scope>
    <source>
        <strain evidence="3 4">5047</strain>
    </source>
</reference>
<accession>A0A848NYV6</accession>
<evidence type="ECO:0000256" key="1">
    <source>
        <dbReference type="SAM" id="MobiDB-lite"/>
    </source>
</evidence>
<feature type="compositionally biased region" description="Basic and acidic residues" evidence="1">
    <location>
        <begin position="187"/>
        <end position="202"/>
    </location>
</feature>
<sequence>MTTSAPPSQFSPRAKGRFIGALLLLPLLLHAALSQCYVKGVWSACQGLFVVGFLFAAIALAWVLVKRPRTLSPVPAWKAALLLLSIPTLVGALAVAYGIGFARAAVFFTAKEHVSTTMAVISNSRIRGCPSYIEYFEPIIYGVAGTCASDFGFAPRKGDRIVVEKLASSVGMRILRISPGEPSARPSDGEFAHRDSPLDPRN</sequence>
<gene>
    <name evidence="3" type="ORF">HGR00_10195</name>
</gene>
<dbReference type="Proteomes" id="UP000575469">
    <property type="component" value="Unassembled WGS sequence"/>
</dbReference>
<name>A0A848NYV6_9RALS</name>
<dbReference type="RefSeq" id="WP_104657170.1">
    <property type="nucleotide sequence ID" value="NZ_JABBZM010000008.1"/>
</dbReference>
<dbReference type="AlphaFoldDB" id="A0A848NYV6"/>
<evidence type="ECO:0000313" key="4">
    <source>
        <dbReference type="Proteomes" id="UP000575469"/>
    </source>
</evidence>
<proteinExistence type="predicted"/>
<feature type="region of interest" description="Disordered" evidence="1">
    <location>
        <begin position="178"/>
        <end position="202"/>
    </location>
</feature>
<dbReference type="EMBL" id="JABBZM010000008">
    <property type="protein sequence ID" value="NMV38275.1"/>
    <property type="molecule type" value="Genomic_DNA"/>
</dbReference>
<organism evidence="3 4">
    <name type="scientific">Ralstonia insidiosa</name>
    <dbReference type="NCBI Taxonomy" id="190721"/>
    <lineage>
        <taxon>Bacteria</taxon>
        <taxon>Pseudomonadati</taxon>
        <taxon>Pseudomonadota</taxon>
        <taxon>Betaproteobacteria</taxon>
        <taxon>Burkholderiales</taxon>
        <taxon>Burkholderiaceae</taxon>
        <taxon>Ralstonia</taxon>
    </lineage>
</organism>
<comment type="caution">
    <text evidence="3">The sequence shown here is derived from an EMBL/GenBank/DDBJ whole genome shotgun (WGS) entry which is preliminary data.</text>
</comment>
<keyword evidence="2" id="KW-0472">Membrane</keyword>
<evidence type="ECO:0000313" key="3">
    <source>
        <dbReference type="EMBL" id="NMV38275.1"/>
    </source>
</evidence>
<evidence type="ECO:0000256" key="2">
    <source>
        <dbReference type="SAM" id="Phobius"/>
    </source>
</evidence>
<feature type="transmembrane region" description="Helical" evidence="2">
    <location>
        <begin position="77"/>
        <end position="99"/>
    </location>
</feature>